<gene>
    <name evidence="1" type="ORF">FEM03_18050</name>
</gene>
<evidence type="ECO:0000313" key="1">
    <source>
        <dbReference type="EMBL" id="TLD69275.1"/>
    </source>
</evidence>
<evidence type="ECO:0008006" key="3">
    <source>
        <dbReference type="Google" id="ProtNLM"/>
    </source>
</evidence>
<proteinExistence type="predicted"/>
<name>A0A5R8KBH9_9BACT</name>
<evidence type="ECO:0000313" key="2">
    <source>
        <dbReference type="Proteomes" id="UP000306196"/>
    </source>
</evidence>
<keyword evidence="2" id="KW-1185">Reference proteome</keyword>
<dbReference type="RefSeq" id="WP_138087690.1">
    <property type="nucleotide sequence ID" value="NZ_VAUV01000014.1"/>
</dbReference>
<sequence>MNLELINKGLQRAVMMSSVAWMVAGVQNARSQEILPSNDSGELVLVAKGESTHENTLVGQAEGFFPTQDDLLYLADRDYPRGMNSHQGPDAELQGATGIFPYDRQDNSIYSQHRNILAPVDRFLGFFGPQDTLVIESSRLQGASIALDGEIPPLITRTFEPEMAHVKLGPLYFDLLWIGAGAIWTDYSPYGSAQKLDTDDTAAYIDFAIRGYLRITETFYISALGNFIYLPLENELGFGTSLDGGGGPVFTLNMHWQGQAGSWEFLLLDTFAVHPGLNYDLGLDDGQDGVDFAGRYSFGFYSPERSSRFDVRSDDAWISNQILGRASSLVFTEDWRLSLQADHTDFWRTFSFEDHAYRDHFGALLGYEGNVIPFAPVLTYDASTSDHETYRHEVMLGFRGRITENINTAFGGGYLWETGDEAENESWLWYVSLNHTISEGIAHGVSFGQNIFEDAFSPETVYATYARYYIALKITHQLSLTGVAQWEQSERLERRSGDRFNVEEYDRYSYGAYLSYRPLGYTNITASAVYETNEVADGVQDTERWLYRLNVIQRLTSRLTLEGYYQYEDAEFEGGGFDEHLVGLSIRRYF</sequence>
<dbReference type="EMBL" id="VAUV01000014">
    <property type="protein sequence ID" value="TLD69275.1"/>
    <property type="molecule type" value="Genomic_DNA"/>
</dbReference>
<reference evidence="1 2" key="1">
    <citation type="submission" date="2019-05" db="EMBL/GenBank/DDBJ databases">
        <title>Verrucobacter flavum gen. nov., sp. nov. a new member of the family Verrucomicrobiaceae.</title>
        <authorList>
            <person name="Szuroczki S."/>
            <person name="Abbaszade G."/>
            <person name="Szabo A."/>
            <person name="Felfoldi T."/>
            <person name="Schumann P."/>
            <person name="Boka K."/>
            <person name="Keki Z."/>
            <person name="Toumi M."/>
            <person name="Toth E."/>
        </authorList>
    </citation>
    <scope>NUCLEOTIDE SEQUENCE [LARGE SCALE GENOMIC DNA]</scope>
    <source>
        <strain evidence="1 2">MG-N-17</strain>
    </source>
</reference>
<dbReference type="Proteomes" id="UP000306196">
    <property type="component" value="Unassembled WGS sequence"/>
</dbReference>
<dbReference type="AlphaFoldDB" id="A0A5R8KBH9"/>
<protein>
    <recommendedName>
        <fullName evidence="3">TIGR03016 family PEP-CTERM system-associated outer membrane protein</fullName>
    </recommendedName>
</protein>
<accession>A0A5R8KBH9</accession>
<organism evidence="1 2">
    <name type="scientific">Phragmitibacter flavus</name>
    <dbReference type="NCBI Taxonomy" id="2576071"/>
    <lineage>
        <taxon>Bacteria</taxon>
        <taxon>Pseudomonadati</taxon>
        <taxon>Verrucomicrobiota</taxon>
        <taxon>Verrucomicrobiia</taxon>
        <taxon>Verrucomicrobiales</taxon>
        <taxon>Verrucomicrobiaceae</taxon>
        <taxon>Phragmitibacter</taxon>
    </lineage>
</organism>
<dbReference type="OrthoDB" id="175511at2"/>
<dbReference type="SUPFAM" id="SSF56935">
    <property type="entry name" value="Porins"/>
    <property type="match status" value="1"/>
</dbReference>
<comment type="caution">
    <text evidence="1">The sequence shown here is derived from an EMBL/GenBank/DDBJ whole genome shotgun (WGS) entry which is preliminary data.</text>
</comment>